<name>A0A162ZQQ3_MUCCL</name>
<feature type="compositionally biased region" description="Low complexity" evidence="1">
    <location>
        <begin position="534"/>
        <end position="554"/>
    </location>
</feature>
<gene>
    <name evidence="3" type="ORF">MUCCIDRAFT_107873</name>
</gene>
<reference evidence="3 4" key="1">
    <citation type="submission" date="2015-06" db="EMBL/GenBank/DDBJ databases">
        <title>Expansion of signal transduction pathways in fungi by whole-genome duplication.</title>
        <authorList>
            <consortium name="DOE Joint Genome Institute"/>
            <person name="Corrochano L.M."/>
            <person name="Kuo A."/>
            <person name="Marcet-Houben M."/>
            <person name="Polaino S."/>
            <person name="Salamov A."/>
            <person name="Villalobos J.M."/>
            <person name="Alvarez M.I."/>
            <person name="Avalos J."/>
            <person name="Benito E.P."/>
            <person name="Benoit I."/>
            <person name="Burger G."/>
            <person name="Camino L.P."/>
            <person name="Canovas D."/>
            <person name="Cerda-Olmedo E."/>
            <person name="Cheng J.-F."/>
            <person name="Dominguez A."/>
            <person name="Elias M."/>
            <person name="Eslava A.P."/>
            <person name="Glaser F."/>
            <person name="Grimwood J."/>
            <person name="Gutierrez G."/>
            <person name="Heitman J."/>
            <person name="Henrissat B."/>
            <person name="Iturriaga E.A."/>
            <person name="Lang B.F."/>
            <person name="Lavin J.L."/>
            <person name="Lee S."/>
            <person name="Li W."/>
            <person name="Lindquist E."/>
            <person name="Lopez-Garcia S."/>
            <person name="Luque E.M."/>
            <person name="Marcos A.T."/>
            <person name="Martin J."/>
            <person name="Mccluskey K."/>
            <person name="Medina H.R."/>
            <person name="Miralles-Duran A."/>
            <person name="Miyazaki A."/>
            <person name="Munoz-Torres E."/>
            <person name="Oguiza J.A."/>
            <person name="Ohm R."/>
            <person name="Olmedo M."/>
            <person name="Orejas M."/>
            <person name="Ortiz-Castellanos L."/>
            <person name="Pisabarro A.G."/>
            <person name="Rodriguez-Romero J."/>
            <person name="Ruiz-Herrera J."/>
            <person name="Ruiz-Vazquez R."/>
            <person name="Sanz C."/>
            <person name="Schackwitz W."/>
            <person name="Schmutz J."/>
            <person name="Shahriari M."/>
            <person name="Shelest E."/>
            <person name="Silva-Franco F."/>
            <person name="Soanes D."/>
            <person name="Syed K."/>
            <person name="Tagua V.G."/>
            <person name="Talbot N.J."/>
            <person name="Thon M."/>
            <person name="De Vries R.P."/>
            <person name="Wiebenga A."/>
            <person name="Yadav J.S."/>
            <person name="Braun E.L."/>
            <person name="Baker S."/>
            <person name="Garre V."/>
            <person name="Horwitz B."/>
            <person name="Torres-Martinez S."/>
            <person name="Idnurm A."/>
            <person name="Herrera-Estrella A."/>
            <person name="Gabaldon T."/>
            <person name="Grigoriev I.V."/>
        </authorList>
    </citation>
    <scope>NUCLEOTIDE SEQUENCE [LARGE SCALE GENOMIC DNA]</scope>
    <source>
        <strain evidence="3 4">CBS 277.49</strain>
    </source>
</reference>
<evidence type="ECO:0000259" key="2">
    <source>
        <dbReference type="Pfam" id="PF14616"/>
    </source>
</evidence>
<proteinExistence type="predicted"/>
<feature type="region of interest" description="Disordered" evidence="1">
    <location>
        <begin position="519"/>
        <end position="563"/>
    </location>
</feature>
<comment type="caution">
    <text evidence="3">The sequence shown here is derived from an EMBL/GenBank/DDBJ whole genome shotgun (WGS) entry which is preliminary data.</text>
</comment>
<dbReference type="VEuPathDB" id="FungiDB:MUCCIDRAFT_107873"/>
<accession>A0A162ZQQ3</accession>
<evidence type="ECO:0000313" key="3">
    <source>
        <dbReference type="EMBL" id="OAD07267.1"/>
    </source>
</evidence>
<evidence type="ECO:0000256" key="1">
    <source>
        <dbReference type="SAM" id="MobiDB-lite"/>
    </source>
</evidence>
<dbReference type="AlphaFoldDB" id="A0A162ZQQ3"/>
<feature type="compositionally biased region" description="Low complexity" evidence="1">
    <location>
        <begin position="307"/>
        <end position="322"/>
    </location>
</feature>
<dbReference type="PANTHER" id="PTHR28125">
    <property type="entry name" value="MEIOTIC EXPRESSION UP-REGULATED PROTEIN 26"/>
    <property type="match status" value="1"/>
</dbReference>
<dbReference type="EMBL" id="AMYB01000002">
    <property type="protein sequence ID" value="OAD07267.1"/>
    <property type="molecule type" value="Genomic_DNA"/>
</dbReference>
<keyword evidence="4" id="KW-1185">Reference proteome</keyword>
<organism evidence="3 4">
    <name type="scientific">Mucor lusitanicus CBS 277.49</name>
    <dbReference type="NCBI Taxonomy" id="747725"/>
    <lineage>
        <taxon>Eukaryota</taxon>
        <taxon>Fungi</taxon>
        <taxon>Fungi incertae sedis</taxon>
        <taxon>Mucoromycota</taxon>
        <taxon>Mucoromycotina</taxon>
        <taxon>Mucoromycetes</taxon>
        <taxon>Mucorales</taxon>
        <taxon>Mucorineae</taxon>
        <taxon>Mucoraceae</taxon>
        <taxon>Mucor</taxon>
    </lineage>
</organism>
<dbReference type="Proteomes" id="UP000077051">
    <property type="component" value="Unassembled WGS sequence"/>
</dbReference>
<dbReference type="OrthoDB" id="5595379at2759"/>
<evidence type="ECO:0000313" key="4">
    <source>
        <dbReference type="Proteomes" id="UP000077051"/>
    </source>
</evidence>
<sequence>MSSYTAAARPPADSTNYDLENAYAMDSFFPAYAQQVQQSQVQPSQQQQQQHQDLCNGNDKIQMTQSEFEYFPQAVASLPLESLSLDQHLPNEWSLDLGGGGREGKGGEEEYQADINFLFACNELGVTASESSSSSSAIVTAASAATAATGHFQQQPSIKGAEQFRRFSLEETDTLGNLMPFYTQTPAYHHKERSSMPNVFEHVAGAAAAAAHTAAIPPQGQLSWQQSTLLQKRPDYQPQHVVASISSPLKKHAKKRSLVDQVMNEEYMPSVVSSLSEPIPSSQQWMIRKRNKSIRHTNANKTDEHSVSTASYPAPSPTTPTATSVATGILNIPEYIVPSSAPMDSSSDMMQHHPQRHHQQQQRQDYMIPSDPMLHYEDLHTPTSASSTNDTNNQLLAAMPRRQKLRYDGDSYTPKWVRFTGHLKEGYCDSCQPGKWLQLKNSAYWYHKQFYHGISSVSGKSFMKPLEQRMGKGDMIEGLCHQCHRFVSACNGKKKNNYMLWYRHAHKCHLYDKPKATSKGVRKLSNDSTTPAIASSSDAATVDSSSPTSPSCSTSHHHYQQVN</sequence>
<feature type="region of interest" description="Disordered" evidence="1">
    <location>
        <begin position="296"/>
        <end position="322"/>
    </location>
</feature>
<feature type="domain" description="Transcription regulator Rua1 C-terminal" evidence="2">
    <location>
        <begin position="410"/>
        <end position="509"/>
    </location>
</feature>
<dbReference type="Pfam" id="PF14616">
    <property type="entry name" value="Rua1_C"/>
    <property type="match status" value="1"/>
</dbReference>
<dbReference type="InterPro" id="IPR028012">
    <property type="entry name" value="Rua1_C"/>
</dbReference>
<dbReference type="PANTHER" id="PTHR28125:SF2">
    <property type="entry name" value="MEIOTIC EXPRESSION UP-REGULATED PROTEIN 26"/>
    <property type="match status" value="1"/>
</dbReference>
<protein>
    <recommendedName>
        <fullName evidence="2">Transcription regulator Rua1 C-terminal domain-containing protein</fullName>
    </recommendedName>
</protein>